<dbReference type="RefSeq" id="WP_196956262.1">
    <property type="nucleotide sequence ID" value="NZ_JADWYK010000011.1"/>
</dbReference>
<sequence>MNRFFLTRRALLTAACCSFGYLATAQSTTVLAQKSTQAVCVPAELTGLSACVDMQQTQYLKAPSGNETAVWKGTVPTGQRPAKTVIKDATWQERSLSFTTHAVITADGKASLTLQYKANPKFK</sequence>
<accession>A0ABS0L5P0</accession>
<comment type="caution">
    <text evidence="2">The sequence shown here is derived from an EMBL/GenBank/DDBJ whole genome shotgun (WGS) entry which is preliminary data.</text>
</comment>
<gene>
    <name evidence="2" type="ORF">I5L79_16945</name>
</gene>
<evidence type="ECO:0000313" key="3">
    <source>
        <dbReference type="Proteomes" id="UP000601099"/>
    </source>
</evidence>
<feature type="chain" id="PRO_5047171098" evidence="1">
    <location>
        <begin position="26"/>
        <end position="123"/>
    </location>
</feature>
<feature type="signal peptide" evidence="1">
    <location>
        <begin position="1"/>
        <end position="25"/>
    </location>
</feature>
<dbReference type="EMBL" id="JADWYK010000011">
    <property type="protein sequence ID" value="MBG8555240.1"/>
    <property type="molecule type" value="Genomic_DNA"/>
</dbReference>
<evidence type="ECO:0000256" key="1">
    <source>
        <dbReference type="SAM" id="SignalP"/>
    </source>
</evidence>
<dbReference type="Proteomes" id="UP000601099">
    <property type="component" value="Unassembled WGS sequence"/>
</dbReference>
<keyword evidence="1" id="KW-0732">Signal</keyword>
<keyword evidence="3" id="KW-1185">Reference proteome</keyword>
<name>A0ABS0L5P0_9BACT</name>
<evidence type="ECO:0000313" key="2">
    <source>
        <dbReference type="EMBL" id="MBG8555240.1"/>
    </source>
</evidence>
<proteinExistence type="predicted"/>
<organism evidence="2 3">
    <name type="scientific">Hymenobacter guriensis</name>
    <dbReference type="NCBI Taxonomy" id="2793065"/>
    <lineage>
        <taxon>Bacteria</taxon>
        <taxon>Pseudomonadati</taxon>
        <taxon>Bacteroidota</taxon>
        <taxon>Cytophagia</taxon>
        <taxon>Cytophagales</taxon>
        <taxon>Hymenobacteraceae</taxon>
        <taxon>Hymenobacter</taxon>
    </lineage>
</organism>
<reference evidence="2 3" key="1">
    <citation type="submission" date="2020-11" db="EMBL/GenBank/DDBJ databases">
        <title>Hymenobacter sp.</title>
        <authorList>
            <person name="Kim M.K."/>
        </authorList>
    </citation>
    <scope>NUCLEOTIDE SEQUENCE [LARGE SCALE GENOMIC DNA]</scope>
    <source>
        <strain evidence="2 3">BT594</strain>
    </source>
</reference>
<protein>
    <submittedName>
        <fullName evidence="2">Uncharacterized protein</fullName>
    </submittedName>
</protein>